<dbReference type="GO" id="GO:0003824">
    <property type="term" value="F:catalytic activity"/>
    <property type="evidence" value="ECO:0007669"/>
    <property type="project" value="UniProtKB-ARBA"/>
</dbReference>
<dbReference type="SUPFAM" id="SSF55073">
    <property type="entry name" value="Nucleotide cyclase"/>
    <property type="match status" value="1"/>
</dbReference>
<evidence type="ECO:0000259" key="5">
    <source>
        <dbReference type="PROSITE" id="PS50885"/>
    </source>
</evidence>
<keyword evidence="2" id="KW-0175">Coiled coil</keyword>
<dbReference type="Pfam" id="PF00990">
    <property type="entry name" value="GGDEF"/>
    <property type="match status" value="1"/>
</dbReference>
<dbReference type="SMART" id="SM00267">
    <property type="entry name" value="GGDEF"/>
    <property type="match status" value="1"/>
</dbReference>
<dbReference type="InterPro" id="IPR035919">
    <property type="entry name" value="EAL_sf"/>
</dbReference>
<keyword evidence="3" id="KW-1133">Transmembrane helix</keyword>
<accession>A0A346NNZ7</accession>
<dbReference type="RefSeq" id="WP_117317376.1">
    <property type="nucleotide sequence ID" value="NZ_CP031769.1"/>
</dbReference>
<dbReference type="PROSITE" id="PS50887">
    <property type="entry name" value="GGDEF"/>
    <property type="match status" value="1"/>
</dbReference>
<protein>
    <submittedName>
        <fullName evidence="7">EAL domain-containing protein</fullName>
    </submittedName>
</protein>
<evidence type="ECO:0000313" key="8">
    <source>
        <dbReference type="Proteomes" id="UP000262073"/>
    </source>
</evidence>
<proteinExistence type="predicted"/>
<evidence type="ECO:0000259" key="4">
    <source>
        <dbReference type="PROSITE" id="PS50883"/>
    </source>
</evidence>
<dbReference type="GO" id="GO:0007165">
    <property type="term" value="P:signal transduction"/>
    <property type="evidence" value="ECO:0007669"/>
    <property type="project" value="InterPro"/>
</dbReference>
<dbReference type="PROSITE" id="PS50885">
    <property type="entry name" value="HAMP"/>
    <property type="match status" value="1"/>
</dbReference>
<dbReference type="FunFam" id="3.30.70.270:FF:000001">
    <property type="entry name" value="Diguanylate cyclase domain protein"/>
    <property type="match status" value="1"/>
</dbReference>
<dbReference type="KEGG" id="salm:D0Y50_13410"/>
<dbReference type="InterPro" id="IPR001633">
    <property type="entry name" value="EAL_dom"/>
</dbReference>
<dbReference type="NCBIfam" id="TIGR00254">
    <property type="entry name" value="GGDEF"/>
    <property type="match status" value="1"/>
</dbReference>
<dbReference type="PANTHER" id="PTHR44757">
    <property type="entry name" value="DIGUANYLATE CYCLASE DGCP"/>
    <property type="match status" value="1"/>
</dbReference>
<sequence length="687" mass="76350">MTRRSSFFTKQLLAVLSVNFMALTLVAFLLYSSFVDDYKKNLVDTLSSQSALLASASRSSLLFNDAQTTDDLLQAAAQLPGTRFARVYTPTHALFAGYSRAGVIDATTPQDLPIGPTFRNHKLYFVEPIEFEQELIGYLILSATTDSLDAQQQHALMVVLGVLIVSMLVSYLFNWRLQRMLTNPVNKLIQLVTQVAHTRKYDARLSVARQDELGELFTGVNDILATVQDHQRQLETHNTELESLVKLRTEQLFQRANYDALTQLPNRHLFVELLEQGLQNAEQRQTQLAALFLDLDRFKIINDSLGHDAGDKVLIQVAHRLTEIVHQADAVCRWGGDEFVIMVENFKLQDELIHLAERIIASLNEPMLIQTNKLHISTSIGMVTFPDQQTNGITLLKHADTSMYHAKQSGPGHWRFFDDSMLVDSINRLSLESKLRQAITDDAFTMVYQPQYYTGTNKLHGLEALIRWYDAKGTIAPGEFIPVAEEAGLINPLSVWILNQVCAQIHTWLALGLPVVPVAVNLPACFITQTDSAAQIEDILERHNVPPALLEVELTENTFISATDQALASLYELKQLGISVSIDDFGTGYSCLSYLSTLPVDKLKIDGSFVSNLGHSQSNDGIVSAIVMLAKSLKLTTVGECVEDASQMAILQQMGCEVIQGYYYNPPLPPGEVQTILADQSAAAPVI</sequence>
<dbReference type="InterPro" id="IPR033417">
    <property type="entry name" value="CHASE8"/>
</dbReference>
<evidence type="ECO:0000259" key="6">
    <source>
        <dbReference type="PROSITE" id="PS50887"/>
    </source>
</evidence>
<dbReference type="EMBL" id="CP031769">
    <property type="protein sequence ID" value="AXR07254.1"/>
    <property type="molecule type" value="Genomic_DNA"/>
</dbReference>
<dbReference type="Gene3D" id="3.20.20.450">
    <property type="entry name" value="EAL domain"/>
    <property type="match status" value="1"/>
</dbReference>
<feature type="transmembrane region" description="Helical" evidence="3">
    <location>
        <begin position="12"/>
        <end position="34"/>
    </location>
</feature>
<comment type="cofactor">
    <cofactor evidence="1">
        <name>Mg(2+)</name>
        <dbReference type="ChEBI" id="CHEBI:18420"/>
    </cofactor>
</comment>
<dbReference type="PROSITE" id="PS50883">
    <property type="entry name" value="EAL"/>
    <property type="match status" value="1"/>
</dbReference>
<dbReference type="InterPro" id="IPR052155">
    <property type="entry name" value="Biofilm_reg_signaling"/>
</dbReference>
<evidence type="ECO:0000256" key="1">
    <source>
        <dbReference type="ARBA" id="ARBA00001946"/>
    </source>
</evidence>
<evidence type="ECO:0000256" key="2">
    <source>
        <dbReference type="SAM" id="Coils"/>
    </source>
</evidence>
<dbReference type="OrthoDB" id="9176779at2"/>
<feature type="coiled-coil region" evidence="2">
    <location>
        <begin position="220"/>
        <end position="247"/>
    </location>
</feature>
<dbReference type="InterPro" id="IPR043128">
    <property type="entry name" value="Rev_trsase/Diguanyl_cyclase"/>
</dbReference>
<dbReference type="PANTHER" id="PTHR44757:SF2">
    <property type="entry name" value="BIOFILM ARCHITECTURE MAINTENANCE PROTEIN MBAA"/>
    <property type="match status" value="1"/>
</dbReference>
<dbReference type="Proteomes" id="UP000262073">
    <property type="component" value="Chromosome"/>
</dbReference>
<dbReference type="Pfam" id="PF17152">
    <property type="entry name" value="CHASE8"/>
    <property type="match status" value="1"/>
</dbReference>
<reference evidence="7 8" key="1">
    <citation type="submission" date="2018-08" db="EMBL/GenBank/DDBJ databases">
        <title>Salinimonas sediminis sp. nov., a piezophilic bacterium isolated from a deep-sea sediment sample from the New Britain Trench.</title>
        <authorList>
            <person name="Cao J."/>
        </authorList>
    </citation>
    <scope>NUCLEOTIDE SEQUENCE [LARGE SCALE GENOMIC DNA]</scope>
    <source>
        <strain evidence="7 8">N102</strain>
    </source>
</reference>
<gene>
    <name evidence="7" type="ORF">D0Y50_13410</name>
</gene>
<dbReference type="Gene3D" id="6.10.340.10">
    <property type="match status" value="1"/>
</dbReference>
<name>A0A346NNZ7_9ALTE</name>
<dbReference type="CDD" id="cd01949">
    <property type="entry name" value="GGDEF"/>
    <property type="match status" value="1"/>
</dbReference>
<keyword evidence="3" id="KW-0812">Transmembrane</keyword>
<dbReference type="SMART" id="SM00052">
    <property type="entry name" value="EAL"/>
    <property type="match status" value="1"/>
</dbReference>
<feature type="domain" description="EAL" evidence="4">
    <location>
        <begin position="428"/>
        <end position="681"/>
    </location>
</feature>
<organism evidence="7 8">
    <name type="scientific">Salinimonas sediminis</name>
    <dbReference type="NCBI Taxonomy" id="2303538"/>
    <lineage>
        <taxon>Bacteria</taxon>
        <taxon>Pseudomonadati</taxon>
        <taxon>Pseudomonadota</taxon>
        <taxon>Gammaproteobacteria</taxon>
        <taxon>Alteromonadales</taxon>
        <taxon>Alteromonadaceae</taxon>
        <taxon>Alteromonas/Salinimonas group</taxon>
        <taxon>Salinimonas</taxon>
    </lineage>
</organism>
<evidence type="ECO:0000256" key="3">
    <source>
        <dbReference type="SAM" id="Phobius"/>
    </source>
</evidence>
<evidence type="ECO:0000313" key="7">
    <source>
        <dbReference type="EMBL" id="AXR07254.1"/>
    </source>
</evidence>
<dbReference type="Pfam" id="PF00563">
    <property type="entry name" value="EAL"/>
    <property type="match status" value="1"/>
</dbReference>
<keyword evidence="8" id="KW-1185">Reference proteome</keyword>
<dbReference type="InterPro" id="IPR000160">
    <property type="entry name" value="GGDEF_dom"/>
</dbReference>
<feature type="domain" description="HAMP" evidence="5">
    <location>
        <begin position="179"/>
        <end position="232"/>
    </location>
</feature>
<keyword evidence="3" id="KW-0472">Membrane</keyword>
<dbReference type="InterPro" id="IPR029787">
    <property type="entry name" value="Nucleotide_cyclase"/>
</dbReference>
<dbReference type="CDD" id="cd06225">
    <property type="entry name" value="HAMP"/>
    <property type="match status" value="1"/>
</dbReference>
<dbReference type="CDD" id="cd01948">
    <property type="entry name" value="EAL"/>
    <property type="match status" value="1"/>
</dbReference>
<dbReference type="Gene3D" id="3.30.70.270">
    <property type="match status" value="1"/>
</dbReference>
<feature type="transmembrane region" description="Helical" evidence="3">
    <location>
        <begin position="154"/>
        <end position="173"/>
    </location>
</feature>
<dbReference type="SUPFAM" id="SSF141868">
    <property type="entry name" value="EAL domain-like"/>
    <property type="match status" value="1"/>
</dbReference>
<dbReference type="AlphaFoldDB" id="A0A346NNZ7"/>
<feature type="domain" description="GGDEF" evidence="6">
    <location>
        <begin position="286"/>
        <end position="419"/>
    </location>
</feature>
<dbReference type="GO" id="GO:0016020">
    <property type="term" value="C:membrane"/>
    <property type="evidence" value="ECO:0007669"/>
    <property type="project" value="InterPro"/>
</dbReference>
<dbReference type="SMART" id="SM00304">
    <property type="entry name" value="HAMP"/>
    <property type="match status" value="1"/>
</dbReference>
<dbReference type="InterPro" id="IPR003660">
    <property type="entry name" value="HAMP_dom"/>
</dbReference>